<dbReference type="Pfam" id="PF01979">
    <property type="entry name" value="Amidohydro_1"/>
    <property type="match status" value="1"/>
</dbReference>
<dbReference type="PANTHER" id="PTHR43135:SF3">
    <property type="entry name" value="ALPHA-D-RIBOSE 1-METHYLPHOSPHONATE 5-TRIPHOSPHATE DIPHOSPHATASE"/>
    <property type="match status" value="1"/>
</dbReference>
<dbReference type="InterPro" id="IPR032466">
    <property type="entry name" value="Metal_Hydrolase"/>
</dbReference>
<sequence>MTTIDCGTLVDGIADEPRHDVRLRLADGRIDAVGSPDDVDADDEHYDHDVVIPGLIDAHVHLAGLRSLAPMAWVTEDVATLTARATADCRKLLAAGFTSVRDVGSATGLGLKQAIAEGEIPGPRVYTSGKSISQTAGHGDTHSLPLEWVADNSGLATLADGEDECRKVARQRIRQGVDCLKIMTTGGVLSELDAPDHSQFTDAEIRAFTEEAGRVGIPVASHAQGTPGVVSALENGVDTIEHGFYLDDNALTLFHDHDATFVPTLAIMHRIVEHGADHEMPEWGLRKAREAYEAHVDSVRRAYEADVPIALGTDFIGPALVPHGENALEAELLVDEIGLSEMEAIEAGTSVAARTVPDDDIGRIEAGARADLVALGGNPLDDIAALRDVETVYTDGERAAL</sequence>
<dbReference type="RefSeq" id="WP_368280372.1">
    <property type="nucleotide sequence ID" value="NZ_WSZK01000038.1"/>
</dbReference>
<dbReference type="EMBL" id="WSZK01000038">
    <property type="protein sequence ID" value="MWG36666.1"/>
    <property type="molecule type" value="Genomic_DNA"/>
</dbReference>
<dbReference type="InterPro" id="IPR057744">
    <property type="entry name" value="OTAase-like"/>
</dbReference>
<dbReference type="SUPFAM" id="SSF51556">
    <property type="entry name" value="Metallo-dependent hydrolases"/>
    <property type="match status" value="1"/>
</dbReference>
<gene>
    <name evidence="2" type="ORF">GQS65_19615</name>
</gene>
<proteinExistence type="predicted"/>
<evidence type="ECO:0000259" key="1">
    <source>
        <dbReference type="Pfam" id="PF01979"/>
    </source>
</evidence>
<evidence type="ECO:0000313" key="2">
    <source>
        <dbReference type="EMBL" id="MWG36666.1"/>
    </source>
</evidence>
<dbReference type="Proteomes" id="UP000451471">
    <property type="component" value="Unassembled WGS sequence"/>
</dbReference>
<reference evidence="2 3" key="1">
    <citation type="submission" date="2019-12" db="EMBL/GenBank/DDBJ databases">
        <title>Halocatena pleomorpha gen. nov. sp. nov., an extremely halophilic archaeon of family Halobacteriaceae isolated from saltpan soil.</title>
        <authorList>
            <person name="Pal Y."/>
            <person name="Verma A."/>
            <person name="Krishnamurthi S."/>
            <person name="Kumar P."/>
        </authorList>
    </citation>
    <scope>NUCLEOTIDE SEQUENCE [LARGE SCALE GENOMIC DNA]</scope>
    <source>
        <strain evidence="2 3">JCM 16495</strain>
    </source>
</reference>
<evidence type="ECO:0000313" key="3">
    <source>
        <dbReference type="Proteomes" id="UP000451471"/>
    </source>
</evidence>
<dbReference type="AlphaFoldDB" id="A0A6B0GP07"/>
<keyword evidence="3" id="KW-1185">Reference proteome</keyword>
<organism evidence="2 3">
    <name type="scientific">Halomarina oriensis</name>
    <dbReference type="NCBI Taxonomy" id="671145"/>
    <lineage>
        <taxon>Archaea</taxon>
        <taxon>Methanobacteriati</taxon>
        <taxon>Methanobacteriota</taxon>
        <taxon>Stenosarchaea group</taxon>
        <taxon>Halobacteria</taxon>
        <taxon>Halobacteriales</taxon>
        <taxon>Natronomonadaceae</taxon>
        <taxon>Halomarina</taxon>
    </lineage>
</organism>
<dbReference type="Gene3D" id="2.30.40.10">
    <property type="entry name" value="Urease, subunit C, domain 1"/>
    <property type="match status" value="1"/>
</dbReference>
<dbReference type="InterPro" id="IPR006680">
    <property type="entry name" value="Amidohydro-rel"/>
</dbReference>
<dbReference type="PANTHER" id="PTHR43135">
    <property type="entry name" value="ALPHA-D-RIBOSE 1-METHYLPHOSPHONATE 5-TRIPHOSPHATE DIPHOSPHATASE"/>
    <property type="match status" value="1"/>
</dbReference>
<name>A0A6B0GP07_9EURY</name>
<keyword evidence="2" id="KW-0378">Hydrolase</keyword>
<dbReference type="GO" id="GO:0016810">
    <property type="term" value="F:hydrolase activity, acting on carbon-nitrogen (but not peptide) bonds"/>
    <property type="evidence" value="ECO:0007669"/>
    <property type="project" value="InterPro"/>
</dbReference>
<protein>
    <submittedName>
        <fullName evidence="2">Amidohydrolase family protein</fullName>
    </submittedName>
</protein>
<dbReference type="InterPro" id="IPR051781">
    <property type="entry name" value="Metallo-dep_Hydrolase"/>
</dbReference>
<dbReference type="InterPro" id="IPR011059">
    <property type="entry name" value="Metal-dep_hydrolase_composite"/>
</dbReference>
<comment type="caution">
    <text evidence="2">The sequence shown here is derived from an EMBL/GenBank/DDBJ whole genome shotgun (WGS) entry which is preliminary data.</text>
</comment>
<dbReference type="Gene3D" id="3.20.20.140">
    <property type="entry name" value="Metal-dependent hydrolases"/>
    <property type="match status" value="1"/>
</dbReference>
<dbReference type="SUPFAM" id="SSF51338">
    <property type="entry name" value="Composite domain of metallo-dependent hydrolases"/>
    <property type="match status" value="1"/>
</dbReference>
<feature type="domain" description="Amidohydrolase-related" evidence="1">
    <location>
        <begin position="50"/>
        <end position="397"/>
    </location>
</feature>
<accession>A0A6B0GP07</accession>
<dbReference type="CDD" id="cd01299">
    <property type="entry name" value="Met_dep_hydrolase_A"/>
    <property type="match status" value="1"/>
</dbReference>